<evidence type="ECO:0000256" key="7">
    <source>
        <dbReference type="ARBA" id="ARBA00023136"/>
    </source>
</evidence>
<dbReference type="InterPro" id="IPR011992">
    <property type="entry name" value="EF-hand-dom_pair"/>
</dbReference>
<dbReference type="AlphaFoldDB" id="A0A8C4QBD7"/>
<feature type="region of interest" description="Disordered" evidence="8">
    <location>
        <begin position="14"/>
        <end position="43"/>
    </location>
</feature>
<keyword evidence="5" id="KW-0677">Repeat</keyword>
<dbReference type="PROSITE" id="PS50222">
    <property type="entry name" value="EF_HAND_2"/>
    <property type="match status" value="2"/>
</dbReference>
<dbReference type="SUPFAM" id="SSF47473">
    <property type="entry name" value="EF-hand"/>
    <property type="match status" value="1"/>
</dbReference>
<evidence type="ECO:0000259" key="9">
    <source>
        <dbReference type="PROSITE" id="PS50222"/>
    </source>
</evidence>
<dbReference type="GeneTree" id="ENSGT00940000153979"/>
<dbReference type="OMA" id="HKEKPYG"/>
<evidence type="ECO:0000256" key="5">
    <source>
        <dbReference type="ARBA" id="ARBA00022737"/>
    </source>
</evidence>
<feature type="compositionally biased region" description="Gly residues" evidence="8">
    <location>
        <begin position="14"/>
        <end position="29"/>
    </location>
</feature>
<evidence type="ECO:0000256" key="4">
    <source>
        <dbReference type="ARBA" id="ARBA00022723"/>
    </source>
</evidence>
<protein>
    <submittedName>
        <fullName evidence="10">Grancalcin</fullName>
    </submittedName>
</protein>
<proteinExistence type="predicted"/>
<name>A0A8C4QBD7_EPTBU</name>
<evidence type="ECO:0000256" key="2">
    <source>
        <dbReference type="ARBA" id="ARBA00004496"/>
    </source>
</evidence>
<dbReference type="Gene3D" id="6.10.140.900">
    <property type="match status" value="1"/>
</dbReference>
<evidence type="ECO:0000313" key="11">
    <source>
        <dbReference type="Proteomes" id="UP000694388"/>
    </source>
</evidence>
<dbReference type="InterPro" id="IPR002048">
    <property type="entry name" value="EF_hand_dom"/>
</dbReference>
<keyword evidence="7" id="KW-0472">Membrane</keyword>
<reference evidence="10" key="2">
    <citation type="submission" date="2025-09" db="UniProtKB">
        <authorList>
            <consortium name="Ensembl"/>
        </authorList>
    </citation>
    <scope>IDENTIFICATION</scope>
</reference>
<feature type="domain" description="EF-hand" evidence="9">
    <location>
        <begin position="105"/>
        <end position="124"/>
    </location>
</feature>
<reference evidence="10" key="1">
    <citation type="submission" date="2025-08" db="UniProtKB">
        <authorList>
            <consortium name="Ensembl"/>
        </authorList>
    </citation>
    <scope>IDENTIFICATION</scope>
</reference>
<evidence type="ECO:0000256" key="1">
    <source>
        <dbReference type="ARBA" id="ARBA00004308"/>
    </source>
</evidence>
<keyword evidence="11" id="KW-1185">Reference proteome</keyword>
<keyword evidence="4" id="KW-0479">Metal-binding</keyword>
<dbReference type="InterPro" id="IPR018247">
    <property type="entry name" value="EF_Hand_1_Ca_BS"/>
</dbReference>
<evidence type="ECO:0000256" key="3">
    <source>
        <dbReference type="ARBA" id="ARBA00022490"/>
    </source>
</evidence>
<feature type="domain" description="EF-hand" evidence="9">
    <location>
        <begin position="160"/>
        <end position="195"/>
    </location>
</feature>
<keyword evidence="6" id="KW-0106">Calcium</keyword>
<dbReference type="CDD" id="cd16181">
    <property type="entry name" value="EFh_PEF_Group_II_sorcin_like"/>
    <property type="match status" value="1"/>
</dbReference>
<keyword evidence="3" id="KW-0963">Cytoplasm</keyword>
<sequence length="258" mass="27891">MDYPTYGQFPGFGGQHAGASAPGGPGGYQGAYQQSGMPGMGGIPGMRGQPGVMSGMMGMPGQPGAMHGMQGQPGGFPGHAGGFPQASPFSAQDPLWPYFTAVAGQDGQIDFEELQRCLSQAGISGSYRPFSLETCKIMIAMLDRDMSGKMGFSEFKDLWVALNGWKRNFVAFDRDQSGCVDPAELTQALSSMGYRLSNHTIGAIVKRYSRDGKIFFDDYVACCVKLRALTDRFKERDVSQQAIVNFPYDDFIKCTMSI</sequence>
<dbReference type="Ensembl" id="ENSEBUT00000013468.1">
    <property type="protein sequence ID" value="ENSEBUP00000012892.1"/>
    <property type="gene ID" value="ENSEBUG00000008176.1"/>
</dbReference>
<dbReference type="PROSITE" id="PS00018">
    <property type="entry name" value="EF_HAND_1"/>
    <property type="match status" value="1"/>
</dbReference>
<dbReference type="SMART" id="SM00054">
    <property type="entry name" value="EFh"/>
    <property type="match status" value="2"/>
</dbReference>
<evidence type="ECO:0000313" key="10">
    <source>
        <dbReference type="Ensembl" id="ENSEBUP00000012892.1"/>
    </source>
</evidence>
<evidence type="ECO:0000256" key="8">
    <source>
        <dbReference type="SAM" id="MobiDB-lite"/>
    </source>
</evidence>
<dbReference type="Proteomes" id="UP000694388">
    <property type="component" value="Unplaced"/>
</dbReference>
<dbReference type="PANTHER" id="PTHR46735">
    <property type="entry name" value="CALPAIN, SMALL SUBUNIT 1 A-RELATED"/>
    <property type="match status" value="1"/>
</dbReference>
<organism evidence="10 11">
    <name type="scientific">Eptatretus burgeri</name>
    <name type="common">Inshore hagfish</name>
    <dbReference type="NCBI Taxonomy" id="7764"/>
    <lineage>
        <taxon>Eukaryota</taxon>
        <taxon>Metazoa</taxon>
        <taxon>Chordata</taxon>
        <taxon>Craniata</taxon>
        <taxon>Vertebrata</taxon>
        <taxon>Cyclostomata</taxon>
        <taxon>Myxini</taxon>
        <taxon>Myxiniformes</taxon>
        <taxon>Myxinidae</taxon>
        <taxon>Eptatretinae</taxon>
        <taxon>Eptatretus</taxon>
    </lineage>
</organism>
<dbReference type="GO" id="GO:0012505">
    <property type="term" value="C:endomembrane system"/>
    <property type="evidence" value="ECO:0007669"/>
    <property type="project" value="UniProtKB-SubCell"/>
</dbReference>
<dbReference type="Gene3D" id="1.10.238.10">
    <property type="entry name" value="EF-hand"/>
    <property type="match status" value="1"/>
</dbReference>
<dbReference type="GO" id="GO:0005737">
    <property type="term" value="C:cytoplasm"/>
    <property type="evidence" value="ECO:0007669"/>
    <property type="project" value="UniProtKB-SubCell"/>
</dbReference>
<comment type="subcellular location">
    <subcellularLocation>
        <location evidence="2">Cytoplasm</location>
    </subcellularLocation>
    <subcellularLocation>
        <location evidence="1">Endomembrane system</location>
    </subcellularLocation>
</comment>
<accession>A0A8C4QBD7</accession>
<dbReference type="Pfam" id="PF13833">
    <property type="entry name" value="EF-hand_8"/>
    <property type="match status" value="1"/>
</dbReference>
<evidence type="ECO:0000256" key="6">
    <source>
        <dbReference type="ARBA" id="ARBA00022837"/>
    </source>
</evidence>
<dbReference type="GO" id="GO:0005509">
    <property type="term" value="F:calcium ion binding"/>
    <property type="evidence" value="ECO:0007669"/>
    <property type="project" value="InterPro"/>
</dbReference>
<dbReference type="PANTHER" id="PTHR46735:SF6">
    <property type="entry name" value="EF-HAND DOMAIN-CONTAINING PROTEIN"/>
    <property type="match status" value="1"/>
</dbReference>